<dbReference type="GO" id="GO:0044782">
    <property type="term" value="P:cilium organization"/>
    <property type="evidence" value="ECO:0007669"/>
    <property type="project" value="TreeGrafter"/>
</dbReference>
<evidence type="ECO:0000256" key="1">
    <source>
        <dbReference type="ARBA" id="ARBA00009887"/>
    </source>
</evidence>
<dbReference type="PANTHER" id="PTHR34639">
    <property type="entry name" value="PROTEIN FLATTOP"/>
    <property type="match status" value="1"/>
</dbReference>
<evidence type="ECO:0000256" key="3">
    <source>
        <dbReference type="SAM" id="MobiDB-lite"/>
    </source>
</evidence>
<protein>
    <recommendedName>
        <fullName evidence="2">Cilia- and flagella-associated protein 126</fullName>
    </recommendedName>
</protein>
<dbReference type="EnsemblMetazoa" id="XM_038209660.1">
    <property type="protein sequence ID" value="XP_038065588.1"/>
    <property type="gene ID" value="LOC119735743"/>
</dbReference>
<feature type="region of interest" description="Disordered" evidence="3">
    <location>
        <begin position="99"/>
        <end position="169"/>
    </location>
</feature>
<dbReference type="RefSeq" id="XP_038065588.1">
    <property type="nucleotide sequence ID" value="XM_038209660.1"/>
</dbReference>
<organism evidence="4 5">
    <name type="scientific">Patiria miniata</name>
    <name type="common">Bat star</name>
    <name type="synonym">Asterina miniata</name>
    <dbReference type="NCBI Taxonomy" id="46514"/>
    <lineage>
        <taxon>Eukaryota</taxon>
        <taxon>Metazoa</taxon>
        <taxon>Echinodermata</taxon>
        <taxon>Eleutherozoa</taxon>
        <taxon>Asterozoa</taxon>
        <taxon>Asteroidea</taxon>
        <taxon>Valvatacea</taxon>
        <taxon>Valvatida</taxon>
        <taxon>Asterinidae</taxon>
        <taxon>Patiria</taxon>
    </lineage>
</organism>
<dbReference type="GeneID" id="119735743"/>
<dbReference type="OMA" id="TFMGTWQ"/>
<dbReference type="GO" id="GO:0036064">
    <property type="term" value="C:ciliary basal body"/>
    <property type="evidence" value="ECO:0007669"/>
    <property type="project" value="TreeGrafter"/>
</dbReference>
<dbReference type="Proteomes" id="UP000887568">
    <property type="component" value="Unplaced"/>
</dbReference>
<comment type="similarity">
    <text evidence="1">Belongs to the Flattop family.</text>
</comment>
<evidence type="ECO:0000313" key="5">
    <source>
        <dbReference type="Proteomes" id="UP000887568"/>
    </source>
</evidence>
<reference evidence="4" key="1">
    <citation type="submission" date="2022-11" db="UniProtKB">
        <authorList>
            <consortium name="EnsemblMetazoa"/>
        </authorList>
    </citation>
    <scope>IDENTIFICATION</scope>
</reference>
<dbReference type="AlphaFoldDB" id="A0A914APP0"/>
<keyword evidence="5" id="KW-1185">Reference proteome</keyword>
<evidence type="ECO:0000256" key="2">
    <source>
        <dbReference type="ARBA" id="ARBA00033306"/>
    </source>
</evidence>
<proteinExistence type="inferred from homology"/>
<sequence>MAAHFSANQYEQAFDSKRLQNWQLPHTYKERPSRYEGFTQIIANDRGHLLEGVPKSTENPWGKFVGTWDMPLNVPGNVTTFMARSDPAARTIVRGRMEHAEFMRQAAGSPVKQAQKAPSPRKASPSPPKTPPPSKSPQDRPHRPSPAENVENASASPRPASKSPQPEAN</sequence>
<dbReference type="CDD" id="cd23705">
    <property type="entry name" value="Flattop"/>
    <property type="match status" value="1"/>
</dbReference>
<dbReference type="InterPro" id="IPR038797">
    <property type="entry name" value="Fltp"/>
</dbReference>
<dbReference type="Pfam" id="PF22611">
    <property type="entry name" value="CFAP126"/>
    <property type="match status" value="1"/>
</dbReference>
<dbReference type="OrthoDB" id="521617at2759"/>
<name>A0A914APP0_PATMI</name>
<accession>A0A914APP0</accession>
<feature type="compositionally biased region" description="Pro residues" evidence="3">
    <location>
        <begin position="125"/>
        <end position="135"/>
    </location>
</feature>
<evidence type="ECO:0000313" key="4">
    <source>
        <dbReference type="EnsemblMetazoa" id="XP_038065588.1"/>
    </source>
</evidence>
<feature type="compositionally biased region" description="Low complexity" evidence="3">
    <location>
        <begin position="153"/>
        <end position="169"/>
    </location>
</feature>
<dbReference type="PANTHER" id="PTHR34639:SF1">
    <property type="entry name" value="PROTEIN FLATTOP"/>
    <property type="match status" value="1"/>
</dbReference>